<name>A0A068UWA0_COFCA</name>
<keyword evidence="4" id="KW-1185">Reference proteome</keyword>
<proteinExistence type="predicted"/>
<dbReference type="STRING" id="49390.A0A068UWA0"/>
<accession>A0A068UWA0</accession>
<dbReference type="InterPro" id="IPR051504">
    <property type="entry name" value="Plant_metabolite_acyltrans"/>
</dbReference>
<evidence type="ECO:0000256" key="1">
    <source>
        <dbReference type="ARBA" id="ARBA00022679"/>
    </source>
</evidence>
<reference evidence="4" key="1">
    <citation type="journal article" date="2014" name="Science">
        <title>The coffee genome provides insight into the convergent evolution of caffeine biosynthesis.</title>
        <authorList>
            <person name="Denoeud F."/>
            <person name="Carretero-Paulet L."/>
            <person name="Dereeper A."/>
            <person name="Droc G."/>
            <person name="Guyot R."/>
            <person name="Pietrella M."/>
            <person name="Zheng C."/>
            <person name="Alberti A."/>
            <person name="Anthony F."/>
            <person name="Aprea G."/>
            <person name="Aury J.M."/>
            <person name="Bento P."/>
            <person name="Bernard M."/>
            <person name="Bocs S."/>
            <person name="Campa C."/>
            <person name="Cenci A."/>
            <person name="Combes M.C."/>
            <person name="Crouzillat D."/>
            <person name="Da Silva C."/>
            <person name="Daddiego L."/>
            <person name="De Bellis F."/>
            <person name="Dussert S."/>
            <person name="Garsmeur O."/>
            <person name="Gayraud T."/>
            <person name="Guignon V."/>
            <person name="Jahn K."/>
            <person name="Jamilloux V."/>
            <person name="Joet T."/>
            <person name="Labadie K."/>
            <person name="Lan T."/>
            <person name="Leclercq J."/>
            <person name="Lepelley M."/>
            <person name="Leroy T."/>
            <person name="Li L.T."/>
            <person name="Librado P."/>
            <person name="Lopez L."/>
            <person name="Munoz A."/>
            <person name="Noel B."/>
            <person name="Pallavicini A."/>
            <person name="Perrotta G."/>
            <person name="Poncet V."/>
            <person name="Pot D."/>
            <person name="Priyono X."/>
            <person name="Rigoreau M."/>
            <person name="Rouard M."/>
            <person name="Rozas J."/>
            <person name="Tranchant-Dubreuil C."/>
            <person name="VanBuren R."/>
            <person name="Zhang Q."/>
            <person name="Andrade A.C."/>
            <person name="Argout X."/>
            <person name="Bertrand B."/>
            <person name="de Kochko A."/>
            <person name="Graziosi G."/>
            <person name="Henry R.J."/>
            <person name="Jayarama X."/>
            <person name="Ming R."/>
            <person name="Nagai C."/>
            <person name="Rounsley S."/>
            <person name="Sankoff D."/>
            <person name="Giuliano G."/>
            <person name="Albert V.A."/>
            <person name="Wincker P."/>
            <person name="Lashermes P."/>
        </authorList>
    </citation>
    <scope>NUCLEOTIDE SEQUENCE [LARGE SCALE GENOMIC DNA]</scope>
    <source>
        <strain evidence="4">cv. DH200-94</strain>
    </source>
</reference>
<dbReference type="FunCoup" id="A0A068UWA0">
    <property type="interactions" value="13"/>
</dbReference>
<dbReference type="EMBL" id="HG739144">
    <property type="protein sequence ID" value="CDP11903.1"/>
    <property type="molecule type" value="Genomic_DNA"/>
</dbReference>
<dbReference type="OrthoDB" id="1862401at2759"/>
<sequence length="505" mass="56883">MMISSRTMKVLQHFLTWDLPKRKPIYNPSFSTFSHMTQMTSSHTVKVLQCCQISPPQGSVPSTTIPLTFFDIPWLLFTPNQPLFFYDFPNFSTHDFIHNILPNLNHSLSSTLQYFFPLAGNLVIPPQPSKPHLSYAEGDSVSLIIAEFSCDFAFLSSYQPRNVQDFYQLVPQLALSKPVETTTRLPLLAVQITIFPRFGVCMGFALRQVAADGRTFDNFLKTWASILGEAGNKCPRLALADNFLPCNDRTLIHDPCGLEQIFLKQWWHLKSLQKDVVEYANGSNFDEIVRATFVVGPIEMEKIKGWIMTRSMNIFGSTRLYLSPYVVTCAFVWVCWTKIHLIHGGDFPEKPHYFGFIAGGITRLGFSVPKSYIGNCVAFGRSMVKRDQLVGENGLIYAAKAIGDTIKELDREVLGEADKWISDWEVLFGSEPHVMITGSPKVGSFELDFGWGRPTKVEEASISKTRAISLCESRDVFHGIEVGLALPKAKMDAFDSLFREGLKTL</sequence>
<keyword evidence="2" id="KW-0012">Acyltransferase</keyword>
<organism evidence="3 4">
    <name type="scientific">Coffea canephora</name>
    <name type="common">Robusta coffee</name>
    <dbReference type="NCBI Taxonomy" id="49390"/>
    <lineage>
        <taxon>Eukaryota</taxon>
        <taxon>Viridiplantae</taxon>
        <taxon>Streptophyta</taxon>
        <taxon>Embryophyta</taxon>
        <taxon>Tracheophyta</taxon>
        <taxon>Spermatophyta</taxon>
        <taxon>Magnoliopsida</taxon>
        <taxon>eudicotyledons</taxon>
        <taxon>Gunneridae</taxon>
        <taxon>Pentapetalae</taxon>
        <taxon>asterids</taxon>
        <taxon>lamiids</taxon>
        <taxon>Gentianales</taxon>
        <taxon>Rubiaceae</taxon>
        <taxon>Ixoroideae</taxon>
        <taxon>Gardenieae complex</taxon>
        <taxon>Bertiereae - Coffeeae clade</taxon>
        <taxon>Coffeeae</taxon>
        <taxon>Coffea</taxon>
    </lineage>
</organism>
<dbReference type="InParanoid" id="A0A068UWA0"/>
<keyword evidence="1" id="KW-0808">Transferase</keyword>
<dbReference type="PANTHER" id="PTHR31625">
    <property type="match status" value="1"/>
</dbReference>
<dbReference type="Proteomes" id="UP000295252">
    <property type="component" value="Chromosome VII"/>
</dbReference>
<dbReference type="AlphaFoldDB" id="A0A068UWA0"/>
<dbReference type="Pfam" id="PF02458">
    <property type="entry name" value="Transferase"/>
    <property type="match status" value="1"/>
</dbReference>
<dbReference type="GO" id="GO:0016747">
    <property type="term" value="F:acyltransferase activity, transferring groups other than amino-acyl groups"/>
    <property type="evidence" value="ECO:0007669"/>
    <property type="project" value="UniProtKB-ARBA"/>
</dbReference>
<evidence type="ECO:0000313" key="4">
    <source>
        <dbReference type="Proteomes" id="UP000295252"/>
    </source>
</evidence>
<dbReference type="Gene3D" id="3.30.559.10">
    <property type="entry name" value="Chloramphenicol acetyltransferase-like domain"/>
    <property type="match status" value="2"/>
</dbReference>
<evidence type="ECO:0008006" key="5">
    <source>
        <dbReference type="Google" id="ProtNLM"/>
    </source>
</evidence>
<evidence type="ECO:0000313" key="3">
    <source>
        <dbReference type="EMBL" id="CDP11903.1"/>
    </source>
</evidence>
<dbReference type="PhylomeDB" id="A0A068UWA0"/>
<protein>
    <recommendedName>
        <fullName evidence="5">Anthocyanin acyltransferase</fullName>
    </recommendedName>
</protein>
<dbReference type="InterPro" id="IPR023213">
    <property type="entry name" value="CAT-like_dom_sf"/>
</dbReference>
<gene>
    <name evidence="3" type="ORF">GSCOC_T00035204001</name>
</gene>
<dbReference type="Gramene" id="CDP11903">
    <property type="protein sequence ID" value="CDP11903"/>
    <property type="gene ID" value="GSCOC_T00035204001"/>
</dbReference>
<evidence type="ECO:0000256" key="2">
    <source>
        <dbReference type="ARBA" id="ARBA00023315"/>
    </source>
</evidence>
<dbReference type="OMA" id="ENWISEW"/>